<protein>
    <submittedName>
        <fullName evidence="6">Energy-coupling factor transporter transmembrane protein EcfT</fullName>
    </submittedName>
</protein>
<dbReference type="RefSeq" id="WP_350352182.1">
    <property type="nucleotide sequence ID" value="NZ_CP158357.1"/>
</dbReference>
<evidence type="ECO:0000256" key="5">
    <source>
        <dbReference type="SAM" id="Phobius"/>
    </source>
</evidence>
<evidence type="ECO:0000313" key="6">
    <source>
        <dbReference type="EMBL" id="XBX79051.1"/>
    </source>
</evidence>
<accession>A0AAU7VXA1</accession>
<feature type="transmembrane region" description="Helical" evidence="5">
    <location>
        <begin position="97"/>
        <end position="119"/>
    </location>
</feature>
<evidence type="ECO:0000256" key="1">
    <source>
        <dbReference type="ARBA" id="ARBA00004141"/>
    </source>
</evidence>
<dbReference type="Pfam" id="PF02361">
    <property type="entry name" value="CbiQ"/>
    <property type="match status" value="1"/>
</dbReference>
<comment type="subcellular location">
    <subcellularLocation>
        <location evidence="1">Membrane</location>
        <topology evidence="1">Multi-pass membrane protein</topology>
    </subcellularLocation>
</comment>
<evidence type="ECO:0000256" key="3">
    <source>
        <dbReference type="ARBA" id="ARBA00022989"/>
    </source>
</evidence>
<evidence type="ECO:0000256" key="4">
    <source>
        <dbReference type="ARBA" id="ARBA00023136"/>
    </source>
</evidence>
<reference evidence="6" key="1">
    <citation type="submission" date="2024-06" db="EMBL/GenBank/DDBJ databases">
        <title>Draft genome sequence of Microbacterium sp. strain A8/3-1, isolated from Oxytropis tragacanthoides Fisch. ex DC. Root nodules in the Altai region of Russia.</title>
        <authorList>
            <person name="Sazanova A."/>
            <person name="Guro P."/>
            <person name="Kuznetsova I."/>
            <person name="Belimov A."/>
            <person name="Safronova V."/>
        </authorList>
    </citation>
    <scope>NUCLEOTIDE SEQUENCE</scope>
    <source>
        <strain evidence="6">A8/3-1</strain>
    </source>
</reference>
<keyword evidence="2 5" id="KW-0812">Transmembrane</keyword>
<sequence>MIPLHRPGSSLLHRAPAGVKLGLLAVAALVLSLYPHDPLSIGIALLAVCALYGVGRLGSRVLGAELWRLRWIVLVLATALTVFVSPVAAWISTGRVVVLLLLASLLTLTTPMSALLDVLRRLLHPLRRIGVDAEAVAMTISLTLTMIPVVAGFAERVREAGRARGVRLGPRAVVPMLVLALRHADDVGDALAARGIG</sequence>
<dbReference type="AlphaFoldDB" id="A0AAU7VXA1"/>
<feature type="transmembrane region" description="Helical" evidence="5">
    <location>
        <begin position="71"/>
        <end position="91"/>
    </location>
</feature>
<organism evidence="6">
    <name type="scientific">Microbacterium sp. A8/3-1</name>
    <dbReference type="NCBI Taxonomy" id="3160749"/>
    <lineage>
        <taxon>Bacteria</taxon>
        <taxon>Bacillati</taxon>
        <taxon>Actinomycetota</taxon>
        <taxon>Actinomycetes</taxon>
        <taxon>Micrococcales</taxon>
        <taxon>Microbacteriaceae</taxon>
        <taxon>Microbacterium</taxon>
    </lineage>
</organism>
<dbReference type="GO" id="GO:0005886">
    <property type="term" value="C:plasma membrane"/>
    <property type="evidence" value="ECO:0007669"/>
    <property type="project" value="TreeGrafter"/>
</dbReference>
<proteinExistence type="predicted"/>
<dbReference type="PANTHER" id="PTHR33514:SF13">
    <property type="entry name" value="PROTEIN ABCI12, CHLOROPLASTIC"/>
    <property type="match status" value="1"/>
</dbReference>
<dbReference type="EMBL" id="CP158357">
    <property type="protein sequence ID" value="XBX79051.1"/>
    <property type="molecule type" value="Genomic_DNA"/>
</dbReference>
<name>A0AAU7VXA1_9MICO</name>
<dbReference type="PANTHER" id="PTHR33514">
    <property type="entry name" value="PROTEIN ABCI12, CHLOROPLASTIC"/>
    <property type="match status" value="1"/>
</dbReference>
<feature type="transmembrane region" description="Helical" evidence="5">
    <location>
        <begin position="40"/>
        <end position="59"/>
    </location>
</feature>
<feature type="transmembrane region" description="Helical" evidence="5">
    <location>
        <begin position="12"/>
        <end position="34"/>
    </location>
</feature>
<keyword evidence="4 5" id="KW-0472">Membrane</keyword>
<keyword evidence="3 5" id="KW-1133">Transmembrane helix</keyword>
<gene>
    <name evidence="6" type="ORF">ABS642_02865</name>
</gene>
<dbReference type="InterPro" id="IPR003339">
    <property type="entry name" value="ABC/ECF_trnsptr_transmembrane"/>
</dbReference>
<evidence type="ECO:0000256" key="2">
    <source>
        <dbReference type="ARBA" id="ARBA00022692"/>
    </source>
</evidence>